<organism evidence="2 3">
    <name type="scientific">Ancylostoma duodenale</name>
    <dbReference type="NCBI Taxonomy" id="51022"/>
    <lineage>
        <taxon>Eukaryota</taxon>
        <taxon>Metazoa</taxon>
        <taxon>Ecdysozoa</taxon>
        <taxon>Nematoda</taxon>
        <taxon>Chromadorea</taxon>
        <taxon>Rhabditida</taxon>
        <taxon>Rhabditina</taxon>
        <taxon>Rhabditomorpha</taxon>
        <taxon>Strongyloidea</taxon>
        <taxon>Ancylostomatidae</taxon>
        <taxon>Ancylostomatinae</taxon>
        <taxon>Ancylostoma</taxon>
    </lineage>
</organism>
<keyword evidence="3" id="KW-1185">Reference proteome</keyword>
<protein>
    <submittedName>
        <fullName evidence="2">Uncharacterized protein</fullName>
    </submittedName>
</protein>
<dbReference type="AlphaFoldDB" id="A0A0C2G6I7"/>
<evidence type="ECO:0000313" key="2">
    <source>
        <dbReference type="EMBL" id="KIH56605.1"/>
    </source>
</evidence>
<proteinExistence type="predicted"/>
<feature type="region of interest" description="Disordered" evidence="1">
    <location>
        <begin position="62"/>
        <end position="82"/>
    </location>
</feature>
<evidence type="ECO:0000256" key="1">
    <source>
        <dbReference type="SAM" id="MobiDB-lite"/>
    </source>
</evidence>
<gene>
    <name evidence="2" type="ORF">ANCDUO_13214</name>
</gene>
<feature type="compositionally biased region" description="Pro residues" evidence="1">
    <location>
        <begin position="68"/>
        <end position="77"/>
    </location>
</feature>
<reference evidence="2 3" key="1">
    <citation type="submission" date="2013-12" db="EMBL/GenBank/DDBJ databases">
        <title>Draft genome of the parsitic nematode Ancylostoma duodenale.</title>
        <authorList>
            <person name="Mitreva M."/>
        </authorList>
    </citation>
    <scope>NUCLEOTIDE SEQUENCE [LARGE SCALE GENOMIC DNA]</scope>
    <source>
        <strain evidence="2 3">Zhejiang</strain>
    </source>
</reference>
<evidence type="ECO:0000313" key="3">
    <source>
        <dbReference type="Proteomes" id="UP000054047"/>
    </source>
</evidence>
<name>A0A0C2G6I7_9BILA</name>
<dbReference type="EMBL" id="KN735490">
    <property type="protein sequence ID" value="KIH56605.1"/>
    <property type="molecule type" value="Genomic_DNA"/>
</dbReference>
<dbReference type="Proteomes" id="UP000054047">
    <property type="component" value="Unassembled WGS sequence"/>
</dbReference>
<accession>A0A0C2G6I7</accession>
<sequence length="126" mass="13764">MASQIGSTAQVHAASVPTYRRCFRRFATDIAASLALLQLDDRSARTDRSAVCSAGPSLASALRTPYQGPYPPPPSSPHPCDHPPSTAIQIFPLLFDIADLITALSTAWRARCLFRLRGHTRRLVHL</sequence>